<evidence type="ECO:0000313" key="16">
    <source>
        <dbReference type="Proteomes" id="UP000245762"/>
    </source>
</evidence>
<dbReference type="InterPro" id="IPR018052">
    <property type="entry name" value="Ald1_epimerase_CS"/>
</dbReference>
<dbReference type="CDD" id="cd09019">
    <property type="entry name" value="galactose_mutarotase_like"/>
    <property type="match status" value="1"/>
</dbReference>
<evidence type="ECO:0000256" key="7">
    <source>
        <dbReference type="ARBA" id="ARBA00014165"/>
    </source>
</evidence>
<dbReference type="InterPro" id="IPR047215">
    <property type="entry name" value="Galactose_mutarotase-like"/>
</dbReference>
<dbReference type="GO" id="GO:0030246">
    <property type="term" value="F:carbohydrate binding"/>
    <property type="evidence" value="ECO:0007669"/>
    <property type="project" value="InterPro"/>
</dbReference>
<dbReference type="EC" id="5.1.3.3" evidence="6 11"/>
<feature type="active site" description="Proton acceptor" evidence="12">
    <location>
        <position position="291"/>
    </location>
</feature>
<dbReference type="UniPathway" id="UPA00242"/>
<dbReference type="PANTHER" id="PTHR10091">
    <property type="entry name" value="ALDOSE-1-EPIMERASE"/>
    <property type="match status" value="1"/>
</dbReference>
<dbReference type="InterPro" id="IPR014718">
    <property type="entry name" value="GH-type_carb-bd"/>
</dbReference>
<dbReference type="GO" id="GO:0006006">
    <property type="term" value="P:glucose metabolic process"/>
    <property type="evidence" value="ECO:0007669"/>
    <property type="project" value="TreeGrafter"/>
</dbReference>
<evidence type="ECO:0000256" key="2">
    <source>
        <dbReference type="ARBA" id="ARBA00001913"/>
    </source>
</evidence>
<keyword evidence="10 11" id="KW-0119">Carbohydrate metabolism</keyword>
<keyword evidence="16" id="KW-1185">Reference proteome</keyword>
<evidence type="ECO:0000256" key="8">
    <source>
        <dbReference type="ARBA" id="ARBA00022837"/>
    </source>
</evidence>
<dbReference type="RefSeq" id="WP_109664740.1">
    <property type="nucleotide sequence ID" value="NZ_QGEG01000004.1"/>
</dbReference>
<name>A0A316KXS7_9FLAO</name>
<comment type="caution">
    <text evidence="15">The sequence shown here is derived from an EMBL/GenBank/DDBJ whole genome shotgun (WGS) entry which is preliminary data.</text>
</comment>
<sequence>MLEIVTLSNSNGAILQISNYGATILSLKIPDKNGNLINVVVGLESPEEYTKQSYLDHHLLLGATVGRHAGRISGGVMAIENQEYPIYNQNGAHLHGGKQGFDKKFWNIDTVINGKNSSVKLSYISEHLEENYPGNLHVSVNYELMESNTLKITYEGTTDKTTVINLTNHSYFNLEGCGSILKHHLQVHSHSYLEVDNRLLPTGSIIPSKGTRFDYGEKSLIEKEGFAGIDDTFILEPTQFNVAMLFSTSNGICMNIYTNQPAIVIFTPKYLPDLNYSNNRSYKKYPAICFETQNFPDATSHPHFPSSILRPGQLYLNETVFQFDILSDS</sequence>
<dbReference type="AlphaFoldDB" id="A0A316KXS7"/>
<keyword evidence="9 11" id="KW-0413">Isomerase</keyword>
<feature type="binding site" evidence="13">
    <location>
        <position position="230"/>
    </location>
    <ligand>
        <name>beta-D-galactose</name>
        <dbReference type="ChEBI" id="CHEBI:27667"/>
    </ligand>
</feature>
<evidence type="ECO:0000256" key="6">
    <source>
        <dbReference type="ARBA" id="ARBA00013185"/>
    </source>
</evidence>
<proteinExistence type="inferred from homology"/>
<evidence type="ECO:0000256" key="9">
    <source>
        <dbReference type="ARBA" id="ARBA00023235"/>
    </source>
</evidence>
<evidence type="ECO:0000256" key="1">
    <source>
        <dbReference type="ARBA" id="ARBA00001614"/>
    </source>
</evidence>
<evidence type="ECO:0000256" key="3">
    <source>
        <dbReference type="ARBA" id="ARBA00005028"/>
    </source>
</evidence>
<dbReference type="GO" id="GO:0004034">
    <property type="term" value="F:aldose 1-epimerase activity"/>
    <property type="evidence" value="ECO:0007669"/>
    <property type="project" value="UniProtKB-EC"/>
</dbReference>
<dbReference type="SUPFAM" id="SSF74650">
    <property type="entry name" value="Galactose mutarotase-like"/>
    <property type="match status" value="1"/>
</dbReference>
<evidence type="ECO:0000256" key="13">
    <source>
        <dbReference type="PIRSR" id="PIRSR005096-2"/>
    </source>
</evidence>
<feature type="binding site" evidence="14">
    <location>
        <begin position="169"/>
        <end position="171"/>
    </location>
    <ligand>
        <name>beta-D-galactose</name>
        <dbReference type="ChEBI" id="CHEBI:27667"/>
    </ligand>
</feature>
<dbReference type="OrthoDB" id="9779408at2"/>
<dbReference type="Pfam" id="PF01263">
    <property type="entry name" value="Aldose_epim"/>
    <property type="match status" value="1"/>
</dbReference>
<accession>A0A316KXS7</accession>
<dbReference type="PROSITE" id="PS00545">
    <property type="entry name" value="ALDOSE_1_EPIMERASE"/>
    <property type="match status" value="1"/>
</dbReference>
<feature type="active site" description="Proton donor" evidence="12">
    <location>
        <position position="169"/>
    </location>
</feature>
<dbReference type="Proteomes" id="UP000245762">
    <property type="component" value="Unassembled WGS sequence"/>
</dbReference>
<evidence type="ECO:0000256" key="12">
    <source>
        <dbReference type="PIRSR" id="PIRSR005096-1"/>
    </source>
</evidence>
<dbReference type="InterPro" id="IPR015443">
    <property type="entry name" value="Aldose_1-epimerase"/>
</dbReference>
<evidence type="ECO:0000256" key="5">
    <source>
        <dbReference type="ARBA" id="ARBA00011245"/>
    </source>
</evidence>
<dbReference type="EMBL" id="QGEG01000004">
    <property type="protein sequence ID" value="PWL37615.1"/>
    <property type="molecule type" value="Genomic_DNA"/>
</dbReference>
<reference evidence="15 16" key="1">
    <citation type="submission" date="2018-05" db="EMBL/GenBank/DDBJ databases">
        <title>Complete genome sequence of Flagellimonas aquimarina ECD12 isolated from seaweed Ecklonia cava.</title>
        <authorList>
            <person name="Choi S."/>
            <person name="Seong C."/>
        </authorList>
    </citation>
    <scope>NUCLEOTIDE SEQUENCE [LARGE SCALE GENOMIC DNA]</scope>
    <source>
        <strain evidence="15 16">ECD12</strain>
    </source>
</reference>
<comment type="catalytic activity">
    <reaction evidence="1 11">
        <text>alpha-D-glucose = beta-D-glucose</text>
        <dbReference type="Rhea" id="RHEA:10264"/>
        <dbReference type="ChEBI" id="CHEBI:15903"/>
        <dbReference type="ChEBI" id="CHEBI:17925"/>
        <dbReference type="EC" id="5.1.3.3"/>
    </reaction>
</comment>
<evidence type="ECO:0000313" key="15">
    <source>
        <dbReference type="EMBL" id="PWL37615.1"/>
    </source>
</evidence>
<dbReference type="NCBIfam" id="NF008277">
    <property type="entry name" value="PRK11055.1"/>
    <property type="match status" value="1"/>
</dbReference>
<dbReference type="GO" id="GO:0033499">
    <property type="term" value="P:galactose catabolic process via UDP-galactose, Leloir pathway"/>
    <property type="evidence" value="ECO:0007669"/>
    <property type="project" value="TreeGrafter"/>
</dbReference>
<organism evidence="15 16">
    <name type="scientific">Flagellimonas aquimarina</name>
    <dbReference type="NCBI Taxonomy" id="2201895"/>
    <lineage>
        <taxon>Bacteria</taxon>
        <taxon>Pseudomonadati</taxon>
        <taxon>Bacteroidota</taxon>
        <taxon>Flavobacteriia</taxon>
        <taxon>Flavobacteriales</taxon>
        <taxon>Flavobacteriaceae</taxon>
        <taxon>Flagellimonas</taxon>
    </lineage>
</organism>
<dbReference type="PANTHER" id="PTHR10091:SF0">
    <property type="entry name" value="GALACTOSE MUTAROTASE"/>
    <property type="match status" value="1"/>
</dbReference>
<comment type="subunit">
    <text evidence="5">Monomer.</text>
</comment>
<evidence type="ECO:0000256" key="10">
    <source>
        <dbReference type="ARBA" id="ARBA00023277"/>
    </source>
</evidence>
<protein>
    <recommendedName>
        <fullName evidence="7 11">Aldose 1-epimerase</fullName>
        <ecNumber evidence="6 11">5.1.3.3</ecNumber>
    </recommendedName>
</protein>
<dbReference type="Gene3D" id="2.70.98.10">
    <property type="match status" value="1"/>
</dbReference>
<comment type="cofactor">
    <cofactor evidence="2">
        <name>Ca(2+)</name>
        <dbReference type="ChEBI" id="CHEBI:29108"/>
    </cofactor>
</comment>
<dbReference type="PIRSF" id="PIRSF005096">
    <property type="entry name" value="GALM"/>
    <property type="match status" value="1"/>
</dbReference>
<dbReference type="InterPro" id="IPR008183">
    <property type="entry name" value="Aldose_1/G6P_1-epimerase"/>
</dbReference>
<gene>
    <name evidence="15" type="ORF">DKG77_15040</name>
</gene>
<comment type="similarity">
    <text evidence="4 11">Belongs to the aldose epimerase family.</text>
</comment>
<evidence type="ECO:0000256" key="4">
    <source>
        <dbReference type="ARBA" id="ARBA00006206"/>
    </source>
</evidence>
<comment type="pathway">
    <text evidence="3 11">Carbohydrate metabolism; hexose metabolism.</text>
</comment>
<keyword evidence="8" id="KW-0106">Calcium</keyword>
<evidence type="ECO:0000256" key="11">
    <source>
        <dbReference type="PIRNR" id="PIRNR005096"/>
    </source>
</evidence>
<dbReference type="InterPro" id="IPR011013">
    <property type="entry name" value="Gal_mutarotase_sf_dom"/>
</dbReference>
<evidence type="ECO:0000256" key="14">
    <source>
        <dbReference type="PIRSR" id="PIRSR005096-3"/>
    </source>
</evidence>